<feature type="region of interest" description="Disordered" evidence="1">
    <location>
        <begin position="437"/>
        <end position="457"/>
    </location>
</feature>
<comment type="caution">
    <text evidence="2">The sequence shown here is derived from an EMBL/GenBank/DDBJ whole genome shotgun (WGS) entry which is preliminary data.</text>
</comment>
<feature type="compositionally biased region" description="Polar residues" evidence="1">
    <location>
        <begin position="440"/>
        <end position="454"/>
    </location>
</feature>
<feature type="compositionally biased region" description="Acidic residues" evidence="1">
    <location>
        <begin position="248"/>
        <end position="258"/>
    </location>
</feature>
<gene>
    <name evidence="2" type="ORF">PCOR1329_LOCUS45186</name>
</gene>
<feature type="region of interest" description="Disordered" evidence="1">
    <location>
        <begin position="245"/>
        <end position="269"/>
    </location>
</feature>
<organism evidence="2 3">
    <name type="scientific">Prorocentrum cordatum</name>
    <dbReference type="NCBI Taxonomy" id="2364126"/>
    <lineage>
        <taxon>Eukaryota</taxon>
        <taxon>Sar</taxon>
        <taxon>Alveolata</taxon>
        <taxon>Dinophyceae</taxon>
        <taxon>Prorocentrales</taxon>
        <taxon>Prorocentraceae</taxon>
        <taxon>Prorocentrum</taxon>
    </lineage>
</organism>
<dbReference type="Proteomes" id="UP001189429">
    <property type="component" value="Unassembled WGS sequence"/>
</dbReference>
<evidence type="ECO:0000313" key="2">
    <source>
        <dbReference type="EMBL" id="CAK0853839.1"/>
    </source>
</evidence>
<sequence length="750" mass="81450">MAGTDDGQSLSWARPQLENELLEESMPQPGQLLLFLVRDDEGEPQGHALARVESLGPLDSEGAEIDLTVISASDGYYWWWIGAQASPAKHHLCRGASESCLGGSMEHELIHIDEFRVMERRQAQVLHTRWIGRSPDLPPVLASPLSQVIIPVWLMKTMGRAISRGARSSLLGPSVMATEMGCLNGGGAAYEVLAVAVVAGLPFCRDDLRSGTELEEGSSPDDAEPDDSKALVKVLARALRKVSTSSSGDDDVLFESDDGAGGSSALPSSWSGKRTVLKRPVRTLPGKISERECEYTLEHLDEDDVNFDNRSVPKAVVLKFLQRLFMKDKTATGVGEGRYREMRTIATSLDLLMSGKALEEVKKGNTLVSKWFELLPVDLDGSSLSAHDEEFATTVAEGETKMKAFLGKIGRVQGRPLALPPGAPLALLDAAARARDRGASTRTKATNPNATGTVELSPEDGAPAGLFALAKAPVAPRAGEAAQTTVCDIGLSLLVGSREFPGRLGKFFREFEPCRTPSEAGARTSRNILQFPSYYPAQFLGKVERLRAVGAPIPHEYTEAGRIYLATMKLSYLQCGALDASAWAHPAKSTLGQAVAIDSITAATTWFLGQSASEGRFVAPRQLLDFCDEDAREWLRRRELCCLPEYQWPSDPPRAQVHVVSDPEHFQIVRFLFDIGVAKLIDESDIFHHRGRMFGVPKSGSAPDGPSTALRPIINLGTIRSYLRQIYRNAGTLPAAPQWAKTALDEGENI</sequence>
<proteinExistence type="predicted"/>
<protein>
    <submittedName>
        <fullName evidence="2">Uncharacterized protein</fullName>
    </submittedName>
</protein>
<dbReference type="EMBL" id="CAUYUJ010015430">
    <property type="protein sequence ID" value="CAK0853839.1"/>
    <property type="molecule type" value="Genomic_DNA"/>
</dbReference>
<name>A0ABN9U4M3_9DINO</name>
<keyword evidence="3" id="KW-1185">Reference proteome</keyword>
<evidence type="ECO:0000313" key="3">
    <source>
        <dbReference type="Proteomes" id="UP001189429"/>
    </source>
</evidence>
<accession>A0ABN9U4M3</accession>
<evidence type="ECO:0000256" key="1">
    <source>
        <dbReference type="SAM" id="MobiDB-lite"/>
    </source>
</evidence>
<reference evidence="2" key="1">
    <citation type="submission" date="2023-10" db="EMBL/GenBank/DDBJ databases">
        <authorList>
            <person name="Chen Y."/>
            <person name="Shah S."/>
            <person name="Dougan E. K."/>
            <person name="Thang M."/>
            <person name="Chan C."/>
        </authorList>
    </citation>
    <scope>NUCLEOTIDE SEQUENCE [LARGE SCALE GENOMIC DNA]</scope>
</reference>